<reference evidence="1" key="1">
    <citation type="journal article" date="2020" name="Mol. Plant Microbe Interact.">
        <title>Genome Sequence of the Biocontrol Agent Coniothyrium minitans strain Conio (IMI 134523).</title>
        <authorList>
            <person name="Patel D."/>
            <person name="Shittu T.A."/>
            <person name="Baroncelli R."/>
            <person name="Muthumeenakshi S."/>
            <person name="Osborne T.H."/>
            <person name="Janganan T.K."/>
            <person name="Sreenivasaprasad S."/>
        </authorList>
    </citation>
    <scope>NUCLEOTIDE SEQUENCE</scope>
    <source>
        <strain evidence="1">Conio</strain>
    </source>
</reference>
<comment type="caution">
    <text evidence="1">The sequence shown here is derived from an EMBL/GenBank/DDBJ whole genome shotgun (WGS) entry which is preliminary data.</text>
</comment>
<gene>
    <name evidence="1" type="ORF">PMIN01_07198</name>
</gene>
<sequence>MTDSEGWVLQGRCSKQRAMGDSFANACVNRSPVAATLSPSTLGGLGWANSEGGRDGAPGIRQGDVAKERLGIHAERCTPRARELHHDLTGARWEQNFGARMAETV</sequence>
<dbReference type="AlphaFoldDB" id="A0A9P6GFY9"/>
<organism evidence="1 2">
    <name type="scientific">Paraphaeosphaeria minitans</name>
    <dbReference type="NCBI Taxonomy" id="565426"/>
    <lineage>
        <taxon>Eukaryota</taxon>
        <taxon>Fungi</taxon>
        <taxon>Dikarya</taxon>
        <taxon>Ascomycota</taxon>
        <taxon>Pezizomycotina</taxon>
        <taxon>Dothideomycetes</taxon>
        <taxon>Pleosporomycetidae</taxon>
        <taxon>Pleosporales</taxon>
        <taxon>Massarineae</taxon>
        <taxon>Didymosphaeriaceae</taxon>
        <taxon>Paraphaeosphaeria</taxon>
    </lineage>
</organism>
<dbReference type="Proteomes" id="UP000756921">
    <property type="component" value="Unassembled WGS sequence"/>
</dbReference>
<name>A0A9P6GFY9_9PLEO</name>
<evidence type="ECO:0000313" key="2">
    <source>
        <dbReference type="Proteomes" id="UP000756921"/>
    </source>
</evidence>
<accession>A0A9P6GFY9</accession>
<protein>
    <submittedName>
        <fullName evidence="1">Uncharacterized protein</fullName>
    </submittedName>
</protein>
<evidence type="ECO:0000313" key="1">
    <source>
        <dbReference type="EMBL" id="KAF9734295.1"/>
    </source>
</evidence>
<dbReference type="OrthoDB" id="10672624at2759"/>
<dbReference type="EMBL" id="WJXW01000007">
    <property type="protein sequence ID" value="KAF9734295.1"/>
    <property type="molecule type" value="Genomic_DNA"/>
</dbReference>
<proteinExistence type="predicted"/>
<keyword evidence="2" id="KW-1185">Reference proteome</keyword>